<reference evidence="2" key="1">
    <citation type="journal article" date="2014" name="Int. J. Syst. Evol. Microbiol.">
        <title>Complete genome of a new Firmicutes species belonging to the dominant human colonic microbiota ('Ruminococcus bicirculans') reveals two chromosomes and a selective capacity to utilize plant glucans.</title>
        <authorList>
            <consortium name="NISC Comparative Sequencing Program"/>
            <person name="Wegmann U."/>
            <person name="Louis P."/>
            <person name="Goesmann A."/>
            <person name="Henrissat B."/>
            <person name="Duncan S.H."/>
            <person name="Flint H.J."/>
        </authorList>
    </citation>
    <scope>NUCLEOTIDE SEQUENCE</scope>
    <source>
        <strain evidence="2">NBRC 102424</strain>
    </source>
</reference>
<keyword evidence="1" id="KW-0472">Membrane</keyword>
<evidence type="ECO:0000313" key="2">
    <source>
        <dbReference type="EMBL" id="GLP98955.1"/>
    </source>
</evidence>
<keyword evidence="1" id="KW-0812">Transmembrane</keyword>
<comment type="caution">
    <text evidence="2">The sequence shown here is derived from an EMBL/GenBank/DDBJ whole genome shotgun (WGS) entry which is preliminary data.</text>
</comment>
<dbReference type="PROSITE" id="PS51257">
    <property type="entry name" value="PROKAR_LIPOPROTEIN"/>
    <property type="match status" value="1"/>
</dbReference>
<proteinExistence type="predicted"/>
<keyword evidence="3" id="KW-1185">Reference proteome</keyword>
<feature type="transmembrane region" description="Helical" evidence="1">
    <location>
        <begin position="228"/>
        <end position="251"/>
    </location>
</feature>
<feature type="transmembrane region" description="Helical" evidence="1">
    <location>
        <begin position="6"/>
        <end position="25"/>
    </location>
</feature>
<protein>
    <submittedName>
        <fullName evidence="2">Uncharacterized protein</fullName>
    </submittedName>
</protein>
<dbReference type="Proteomes" id="UP001161423">
    <property type="component" value="Unassembled WGS sequence"/>
</dbReference>
<dbReference type="RefSeq" id="WP_007145327.1">
    <property type="nucleotide sequence ID" value="NZ_BSND01000003.1"/>
</dbReference>
<accession>A0ABQ5TT31</accession>
<feature type="transmembrane region" description="Helical" evidence="1">
    <location>
        <begin position="140"/>
        <end position="161"/>
    </location>
</feature>
<gene>
    <name evidence="2" type="ORF">GCM10007891_08090</name>
</gene>
<keyword evidence="1" id="KW-1133">Transmembrane helix</keyword>
<evidence type="ECO:0000313" key="3">
    <source>
        <dbReference type="Proteomes" id="UP001161423"/>
    </source>
</evidence>
<evidence type="ECO:0000256" key="1">
    <source>
        <dbReference type="SAM" id="Phobius"/>
    </source>
</evidence>
<name>A0ABQ5TT31_9GAMM</name>
<feature type="transmembrane region" description="Helical" evidence="1">
    <location>
        <begin position="113"/>
        <end position="133"/>
    </location>
</feature>
<dbReference type="EMBL" id="BSND01000003">
    <property type="protein sequence ID" value="GLP98955.1"/>
    <property type="molecule type" value="Genomic_DNA"/>
</dbReference>
<reference evidence="2" key="2">
    <citation type="submission" date="2023-01" db="EMBL/GenBank/DDBJ databases">
        <title>Draft genome sequence of Methylophaga thalassica strain NBRC 102424.</title>
        <authorList>
            <person name="Sun Q."/>
            <person name="Mori K."/>
        </authorList>
    </citation>
    <scope>NUCLEOTIDE SEQUENCE</scope>
    <source>
        <strain evidence="2">NBRC 102424</strain>
    </source>
</reference>
<organism evidence="2 3">
    <name type="scientific">Methylophaga thalassica</name>
    <dbReference type="NCBI Taxonomy" id="40223"/>
    <lineage>
        <taxon>Bacteria</taxon>
        <taxon>Pseudomonadati</taxon>
        <taxon>Pseudomonadota</taxon>
        <taxon>Gammaproteobacteria</taxon>
        <taxon>Thiotrichales</taxon>
        <taxon>Piscirickettsiaceae</taxon>
        <taxon>Methylophaga</taxon>
    </lineage>
</organism>
<sequence>MLNKYRYTFLMLFICLGLACFPVTLSTDHQIKQMMAVTLSVYAIARGLNGVISVAQGTEVSIEPMGVGLTLAPGQILDPLNDLIEQFSTILLTASASLGIQQIILFLSDQWGFRVGIIVLVLIAAIATLSSMVGVKQKRILLKTVLFLSVLRLLIPVSVMFSGTLQGLMQSQRDEAVMVLQTTQNEVETLTNREQEQPKGWFDSLKGKLDIESKLQQIRQQADRAVHAAVYLLAEFVLLMLLMPLLTLWLLSKLTKALIK</sequence>